<dbReference type="Pfam" id="PF06445">
    <property type="entry name" value="GyrI-like"/>
    <property type="match status" value="1"/>
</dbReference>
<dbReference type="RefSeq" id="WP_026737128.1">
    <property type="nucleotide sequence ID" value="NZ_AP019822.1"/>
</dbReference>
<dbReference type="PROSITE" id="PS00041">
    <property type="entry name" value="HTH_ARAC_FAMILY_1"/>
    <property type="match status" value="1"/>
</dbReference>
<dbReference type="Gene3D" id="3.20.80.10">
    <property type="entry name" value="Regulatory factor, effector binding domain"/>
    <property type="match status" value="1"/>
</dbReference>
<dbReference type="InterPro" id="IPR011256">
    <property type="entry name" value="Reg_factor_effector_dom_sf"/>
</dbReference>
<dbReference type="GO" id="GO:0003700">
    <property type="term" value="F:DNA-binding transcription factor activity"/>
    <property type="evidence" value="ECO:0007669"/>
    <property type="project" value="InterPro"/>
</dbReference>
<evidence type="ECO:0000313" key="6">
    <source>
        <dbReference type="Proteomes" id="UP000321606"/>
    </source>
</evidence>
<proteinExistence type="predicted"/>
<dbReference type="PANTHER" id="PTHR47504:SF5">
    <property type="entry name" value="RIGHT ORIGIN-BINDING PROTEIN"/>
    <property type="match status" value="1"/>
</dbReference>
<dbReference type="InterPro" id="IPR020449">
    <property type="entry name" value="Tscrpt_reg_AraC-type_HTH"/>
</dbReference>
<dbReference type="PROSITE" id="PS01124">
    <property type="entry name" value="HTH_ARAC_FAMILY_2"/>
    <property type="match status" value="1"/>
</dbReference>
<dbReference type="STRING" id="714315.GCA_000516535_00521"/>
<dbReference type="InterPro" id="IPR029442">
    <property type="entry name" value="GyrI-like"/>
</dbReference>
<accession>A0A510JBY6</accession>
<dbReference type="InterPro" id="IPR010499">
    <property type="entry name" value="AraC_E-bd"/>
</dbReference>
<dbReference type="InterPro" id="IPR018060">
    <property type="entry name" value="HTH_AraC"/>
</dbReference>
<dbReference type="KEGG" id="lgo:JCM16774_0518"/>
<evidence type="ECO:0000259" key="4">
    <source>
        <dbReference type="PROSITE" id="PS01124"/>
    </source>
</evidence>
<dbReference type="Pfam" id="PF12833">
    <property type="entry name" value="HTH_18"/>
    <property type="match status" value="1"/>
</dbReference>
<dbReference type="PRINTS" id="PR00032">
    <property type="entry name" value="HTHARAC"/>
</dbReference>
<evidence type="ECO:0000256" key="1">
    <source>
        <dbReference type="ARBA" id="ARBA00023015"/>
    </source>
</evidence>
<organism evidence="5 6">
    <name type="scientific">Pseudoleptotrichia goodfellowii</name>
    <dbReference type="NCBI Taxonomy" id="157692"/>
    <lineage>
        <taxon>Bacteria</taxon>
        <taxon>Fusobacteriati</taxon>
        <taxon>Fusobacteriota</taxon>
        <taxon>Fusobacteriia</taxon>
        <taxon>Fusobacteriales</taxon>
        <taxon>Leptotrichiaceae</taxon>
        <taxon>Pseudoleptotrichia</taxon>
    </lineage>
</organism>
<protein>
    <submittedName>
        <fullName evidence="5">Transcriptional regulator</fullName>
    </submittedName>
</protein>
<keyword evidence="2" id="KW-0238">DNA-binding</keyword>
<evidence type="ECO:0000313" key="5">
    <source>
        <dbReference type="EMBL" id="BBM35593.1"/>
    </source>
</evidence>
<reference evidence="5 6" key="1">
    <citation type="submission" date="2019-07" db="EMBL/GenBank/DDBJ databases">
        <title>Complete Genome Sequence of Leptotrichia goodfellowii Strain JCM 16774.</title>
        <authorList>
            <person name="Watanabe S."/>
            <person name="Cui L."/>
        </authorList>
    </citation>
    <scope>NUCLEOTIDE SEQUENCE [LARGE SCALE GENOMIC DNA]</scope>
    <source>
        <strain evidence="5 6">JCM16774</strain>
    </source>
</reference>
<evidence type="ECO:0000256" key="3">
    <source>
        <dbReference type="ARBA" id="ARBA00023163"/>
    </source>
</evidence>
<dbReference type="InterPro" id="IPR018062">
    <property type="entry name" value="HTH_AraC-typ_CS"/>
</dbReference>
<dbReference type="EMBL" id="AP019822">
    <property type="protein sequence ID" value="BBM35593.1"/>
    <property type="molecule type" value="Genomic_DNA"/>
</dbReference>
<dbReference type="SMART" id="SM00342">
    <property type="entry name" value="HTH_ARAC"/>
    <property type="match status" value="1"/>
</dbReference>
<keyword evidence="1" id="KW-0805">Transcription regulation</keyword>
<dbReference type="SUPFAM" id="SSF55136">
    <property type="entry name" value="Probable bacterial effector-binding domain"/>
    <property type="match status" value="1"/>
</dbReference>
<dbReference type="OrthoDB" id="9801123at2"/>
<dbReference type="SUPFAM" id="SSF46689">
    <property type="entry name" value="Homeodomain-like"/>
    <property type="match status" value="1"/>
</dbReference>
<keyword evidence="3" id="KW-0804">Transcription</keyword>
<feature type="domain" description="HTH araC/xylS-type" evidence="4">
    <location>
        <begin position="8"/>
        <end position="106"/>
    </location>
</feature>
<name>A0A510JBY6_9FUSO</name>
<dbReference type="InterPro" id="IPR009057">
    <property type="entry name" value="Homeodomain-like_sf"/>
</dbReference>
<dbReference type="InterPro" id="IPR050959">
    <property type="entry name" value="MarA-like"/>
</dbReference>
<dbReference type="Gene3D" id="1.10.10.60">
    <property type="entry name" value="Homeodomain-like"/>
    <property type="match status" value="2"/>
</dbReference>
<dbReference type="AlphaFoldDB" id="A0A510JBY6"/>
<evidence type="ECO:0000256" key="2">
    <source>
        <dbReference type="ARBA" id="ARBA00023125"/>
    </source>
</evidence>
<sequence length="287" mass="32860">MNIIKAFNQTIGYIEENLTEKLDEKIIQQLSGYSFPLFSRIFSIMVGYPLSEYIRFRKLSCAAVDLRGKDERVIDIAFKYGYESPDSFTAAFKKFHGYTPNEVKKGKTFKIFSPILLSLNVSGGKNMDIKIEKKKGFKIAGIRKEVNENTNFPEVWNKLFSKVDSRILENLGNGQSYGACCNFKNKIEVLCEKNIFDYMAGYDVKDMNKAKEAGLEILEVPEAEYAVIKLKGAIPECIHEGWKYVTNVFFPEQGYKHAGTPDFEVYSEGNPESIDYEMELWIPVEKL</sequence>
<gene>
    <name evidence="5" type="ORF">JCM16774_0518</name>
</gene>
<dbReference type="SMART" id="SM00871">
    <property type="entry name" value="AraC_E_bind"/>
    <property type="match status" value="1"/>
</dbReference>
<dbReference type="GO" id="GO:0043565">
    <property type="term" value="F:sequence-specific DNA binding"/>
    <property type="evidence" value="ECO:0007669"/>
    <property type="project" value="InterPro"/>
</dbReference>
<dbReference type="PANTHER" id="PTHR47504">
    <property type="entry name" value="RIGHT ORIGIN-BINDING PROTEIN"/>
    <property type="match status" value="1"/>
</dbReference>
<dbReference type="Proteomes" id="UP000321606">
    <property type="component" value="Chromosome"/>
</dbReference>